<organism evidence="2 3">
    <name type="scientific">Iphiclides podalirius</name>
    <name type="common">scarce swallowtail</name>
    <dbReference type="NCBI Taxonomy" id="110791"/>
    <lineage>
        <taxon>Eukaryota</taxon>
        <taxon>Metazoa</taxon>
        <taxon>Ecdysozoa</taxon>
        <taxon>Arthropoda</taxon>
        <taxon>Hexapoda</taxon>
        <taxon>Insecta</taxon>
        <taxon>Pterygota</taxon>
        <taxon>Neoptera</taxon>
        <taxon>Endopterygota</taxon>
        <taxon>Lepidoptera</taxon>
        <taxon>Glossata</taxon>
        <taxon>Ditrysia</taxon>
        <taxon>Papilionoidea</taxon>
        <taxon>Papilionidae</taxon>
        <taxon>Papilioninae</taxon>
        <taxon>Iphiclides</taxon>
    </lineage>
</organism>
<evidence type="ECO:0000256" key="1">
    <source>
        <dbReference type="SAM" id="MobiDB-lite"/>
    </source>
</evidence>
<proteinExistence type="predicted"/>
<dbReference type="Proteomes" id="UP000837857">
    <property type="component" value="Chromosome 17"/>
</dbReference>
<keyword evidence="3" id="KW-1185">Reference proteome</keyword>
<evidence type="ECO:0000313" key="2">
    <source>
        <dbReference type="EMBL" id="CAH2046897.1"/>
    </source>
</evidence>
<evidence type="ECO:0000313" key="3">
    <source>
        <dbReference type="Proteomes" id="UP000837857"/>
    </source>
</evidence>
<name>A0ABN8I5X3_9NEOP</name>
<dbReference type="EMBL" id="OW152829">
    <property type="protein sequence ID" value="CAH2046897.1"/>
    <property type="molecule type" value="Genomic_DNA"/>
</dbReference>
<sequence length="72" mass="7728">MADGNVARSACPTQREHDAAKRGACRGLTFSIASGDVSSSAPPLQGRKYSPTSATLHARFLLRITQACWRHS</sequence>
<protein>
    <submittedName>
        <fullName evidence="2">Uncharacterized protein</fullName>
    </submittedName>
</protein>
<reference evidence="2" key="1">
    <citation type="submission" date="2022-03" db="EMBL/GenBank/DDBJ databases">
        <authorList>
            <person name="Martin H S."/>
        </authorList>
    </citation>
    <scope>NUCLEOTIDE SEQUENCE</scope>
</reference>
<accession>A0ABN8I5X3</accession>
<gene>
    <name evidence="2" type="ORF">IPOD504_LOCUS5536</name>
</gene>
<feature type="non-terminal residue" evidence="2">
    <location>
        <position position="72"/>
    </location>
</feature>
<feature type="region of interest" description="Disordered" evidence="1">
    <location>
        <begin position="1"/>
        <end position="20"/>
    </location>
</feature>